<proteinExistence type="predicted"/>
<feature type="non-terminal residue" evidence="3">
    <location>
        <position position="355"/>
    </location>
</feature>
<accession>A0A699KYL7</accession>
<evidence type="ECO:0000259" key="2">
    <source>
        <dbReference type="Pfam" id="PF25597"/>
    </source>
</evidence>
<feature type="region of interest" description="Disordered" evidence="1">
    <location>
        <begin position="166"/>
        <end position="190"/>
    </location>
</feature>
<comment type="caution">
    <text evidence="3">The sequence shown here is derived from an EMBL/GenBank/DDBJ whole genome shotgun (WGS) entry which is preliminary data.</text>
</comment>
<dbReference type="InterPro" id="IPR057670">
    <property type="entry name" value="SH3_retrovirus"/>
</dbReference>
<dbReference type="Pfam" id="PF25597">
    <property type="entry name" value="SH3_retrovirus"/>
    <property type="match status" value="1"/>
</dbReference>
<feature type="domain" description="Retroviral polymerase SH3-like" evidence="2">
    <location>
        <begin position="38"/>
        <end position="93"/>
    </location>
</feature>
<dbReference type="AlphaFoldDB" id="A0A699KYL7"/>
<evidence type="ECO:0000313" key="3">
    <source>
        <dbReference type="EMBL" id="GFB18005.1"/>
    </source>
</evidence>
<feature type="compositionally biased region" description="Basic and acidic residues" evidence="1">
    <location>
        <begin position="169"/>
        <end position="178"/>
    </location>
</feature>
<protein>
    <submittedName>
        <fullName evidence="3">Retrovirus-related Pol polyprotein from transposon TNT 1-94</fullName>
    </submittedName>
</protein>
<gene>
    <name evidence="3" type="ORF">Tci_689976</name>
</gene>
<evidence type="ECO:0000256" key="1">
    <source>
        <dbReference type="SAM" id="MobiDB-lite"/>
    </source>
</evidence>
<dbReference type="EMBL" id="BKCJ010569403">
    <property type="protein sequence ID" value="GFB18005.1"/>
    <property type="molecule type" value="Genomic_DNA"/>
</dbReference>
<reference evidence="3" key="1">
    <citation type="journal article" date="2019" name="Sci. Rep.">
        <title>Draft genome of Tanacetum cinerariifolium, the natural source of mosquito coil.</title>
        <authorList>
            <person name="Yamashiro T."/>
            <person name="Shiraishi A."/>
            <person name="Satake H."/>
            <person name="Nakayama K."/>
        </authorList>
    </citation>
    <scope>NUCLEOTIDE SEQUENCE</scope>
</reference>
<name>A0A699KYL7_TANCI</name>
<organism evidence="3">
    <name type="scientific">Tanacetum cinerariifolium</name>
    <name type="common">Dalmatian daisy</name>
    <name type="synonym">Chrysanthemum cinerariifolium</name>
    <dbReference type="NCBI Taxonomy" id="118510"/>
    <lineage>
        <taxon>Eukaryota</taxon>
        <taxon>Viridiplantae</taxon>
        <taxon>Streptophyta</taxon>
        <taxon>Embryophyta</taxon>
        <taxon>Tracheophyta</taxon>
        <taxon>Spermatophyta</taxon>
        <taxon>Magnoliopsida</taxon>
        <taxon>eudicotyledons</taxon>
        <taxon>Gunneridae</taxon>
        <taxon>Pentapetalae</taxon>
        <taxon>asterids</taxon>
        <taxon>campanulids</taxon>
        <taxon>Asterales</taxon>
        <taxon>Asteraceae</taxon>
        <taxon>Asteroideae</taxon>
        <taxon>Anthemideae</taxon>
        <taxon>Anthemidinae</taxon>
        <taxon>Tanacetum</taxon>
    </lineage>
</organism>
<sequence>MILPDLLRVLVVKPHYKTPNELFKGRSPALSFMRPFGCHVTILNTLDQLRKFDGKSDEEIFVGYSTISEAFRVYNTRTRKVKEKMHITFLENKPMIAGGGPEWLFDINALSESMNSAPVPAGTNSNDFIGKGASFDACKSSLETLSSQDYILMPLWKDNSLFDYSSQDSDGHNKDKHVNTARPDNTATHTYADYPIDPLMHDLEDTRIFDDVYDDRDEGPEADYNNLEIVISVSPIPSTRIHKDHTKEQIIRDVNSAVHTRKMAKQNEAGLITFINKQRRINHKISKNVYLLVFSLRWNQRSKDFRVYNTRTRKVKEKLHITFLENKPMIAGGGPEWLFDINALLESMNYAPVPA</sequence>